<dbReference type="GO" id="GO:0006098">
    <property type="term" value="P:pentose-phosphate shunt"/>
    <property type="evidence" value="ECO:0007669"/>
    <property type="project" value="UniProtKB-UniRule"/>
</dbReference>
<keyword evidence="13" id="KW-1185">Reference proteome</keyword>
<dbReference type="AlphaFoldDB" id="A0A3B0BLT1"/>
<keyword evidence="8 10" id="KW-0570">Pentose shunt</keyword>
<dbReference type="NCBIfam" id="TIGR00876">
    <property type="entry name" value="tal_mycobact"/>
    <property type="match status" value="1"/>
</dbReference>
<evidence type="ECO:0000256" key="4">
    <source>
        <dbReference type="ARBA" id="ARBA00008426"/>
    </source>
</evidence>
<comment type="caution">
    <text evidence="10">Lacks conserved residue(s) required for the propagation of feature annotation.</text>
</comment>
<dbReference type="GO" id="GO:0005737">
    <property type="term" value="C:cytoplasm"/>
    <property type="evidence" value="ECO:0007669"/>
    <property type="project" value="UniProtKB-SubCell"/>
</dbReference>
<dbReference type="PANTHER" id="PTHR10683">
    <property type="entry name" value="TRANSALDOLASE"/>
    <property type="match status" value="1"/>
</dbReference>
<dbReference type="Gene3D" id="3.20.20.70">
    <property type="entry name" value="Aldolase class I"/>
    <property type="match status" value="1"/>
</dbReference>
<dbReference type="GO" id="GO:0004801">
    <property type="term" value="F:transaldolase activity"/>
    <property type="evidence" value="ECO:0007669"/>
    <property type="project" value="UniProtKB-UniRule"/>
</dbReference>
<reference evidence="12 13" key="1">
    <citation type="journal article" date="2015" name="Antonie Van Leeuwenhoek">
        <title>Streptomyces klenkii sp. nov., isolated from deep marine sediment.</title>
        <authorList>
            <person name="Veyisoglu A."/>
            <person name="Sahin N."/>
        </authorList>
    </citation>
    <scope>NUCLEOTIDE SEQUENCE [LARGE SCALE GENOMIC DNA]</scope>
    <source>
        <strain evidence="12 13">KCTC 29202</strain>
    </source>
</reference>
<evidence type="ECO:0000256" key="3">
    <source>
        <dbReference type="ARBA" id="ARBA00004857"/>
    </source>
</evidence>
<evidence type="ECO:0000256" key="7">
    <source>
        <dbReference type="ARBA" id="ARBA00022679"/>
    </source>
</evidence>
<evidence type="ECO:0000256" key="8">
    <source>
        <dbReference type="ARBA" id="ARBA00023126"/>
    </source>
</evidence>
<accession>A0A3B0BLT1</accession>
<dbReference type="Pfam" id="PF00923">
    <property type="entry name" value="TAL_FSA"/>
    <property type="match status" value="1"/>
</dbReference>
<dbReference type="PIRSF" id="PIRSF036915">
    <property type="entry name" value="Trnald_Bac_Plnt"/>
    <property type="match status" value="1"/>
</dbReference>
<sequence>MRGSGPGVDGAAVRGEPAGAGNRRGRGAGAGLTGPAGPSVPAGRMGPTGPTGRAPAPGAAGGPGHGPAEAGAGSRRWGAAGISVWLDGLSRQRLAGGRLAALARQGRIAGVTSDPAFLARSLTGGGPYYTGQLGDLAERGVPAERALKALAVHDIRWACDILRPVHEATAGVDGLVSVTLDPRLAHDAEATLAEARALWRAVDRRNAMLGIPATAAGLTALSACLAEGINVNATLVLSAARHRQAADAYAEGLERARAAGRHLASLASVASFPVSRIDTAVDALLDREGTLEARAVRGAVAVAAARHVHEQYERMLDEPRWHALAARGARPQRLLWTATAVPDAGASGLLPTRYAAPLLTRGTVTAVTEETLEALEAADASEAVAKASAGAGTYTAARRLLGHLQWFGIDHGELALRLESEALKELNDAWHQLLDRVTLALDQGPSAAATG</sequence>
<name>A0A3B0BLT1_9ACTN</name>
<dbReference type="UniPathway" id="UPA00115">
    <property type="reaction ID" value="UER00414"/>
</dbReference>
<keyword evidence="9 10" id="KW-0704">Schiff base</keyword>
<comment type="function">
    <text evidence="1 10">Transaldolase is important for the balance of metabolites in the pentose-phosphate pathway.</text>
</comment>
<dbReference type="PANTHER" id="PTHR10683:SF31">
    <property type="entry name" value="TRANSALDOLASE"/>
    <property type="match status" value="1"/>
</dbReference>
<feature type="compositionally biased region" description="Low complexity" evidence="11">
    <location>
        <begin position="35"/>
        <end position="58"/>
    </location>
</feature>
<evidence type="ECO:0000256" key="9">
    <source>
        <dbReference type="ARBA" id="ARBA00023270"/>
    </source>
</evidence>
<evidence type="ECO:0000256" key="11">
    <source>
        <dbReference type="SAM" id="MobiDB-lite"/>
    </source>
</evidence>
<gene>
    <name evidence="10 12" type="primary">tal</name>
    <name evidence="12" type="ORF">D7231_15070</name>
</gene>
<dbReference type="EC" id="2.2.1.2" evidence="5 10"/>
<dbReference type="EMBL" id="RBAM01000005">
    <property type="protein sequence ID" value="RKN72777.1"/>
    <property type="molecule type" value="Genomic_DNA"/>
</dbReference>
<keyword evidence="6 10" id="KW-0963">Cytoplasm</keyword>
<dbReference type="InterPro" id="IPR004732">
    <property type="entry name" value="Transaldolase_2"/>
</dbReference>
<feature type="region of interest" description="Disordered" evidence="11">
    <location>
        <begin position="1"/>
        <end position="74"/>
    </location>
</feature>
<evidence type="ECO:0000256" key="5">
    <source>
        <dbReference type="ARBA" id="ARBA00013151"/>
    </source>
</evidence>
<evidence type="ECO:0000313" key="12">
    <source>
        <dbReference type="EMBL" id="RKN72777.1"/>
    </source>
</evidence>
<comment type="caution">
    <text evidence="12">The sequence shown here is derived from an EMBL/GenBank/DDBJ whole genome shotgun (WGS) entry which is preliminary data.</text>
</comment>
<dbReference type="Proteomes" id="UP000270343">
    <property type="component" value="Unassembled WGS sequence"/>
</dbReference>
<dbReference type="SUPFAM" id="SSF51569">
    <property type="entry name" value="Aldolase"/>
    <property type="match status" value="1"/>
</dbReference>
<evidence type="ECO:0000256" key="2">
    <source>
        <dbReference type="ARBA" id="ARBA00004496"/>
    </source>
</evidence>
<dbReference type="HAMAP" id="MF_00493">
    <property type="entry name" value="Transaldolase_2"/>
    <property type="match status" value="1"/>
</dbReference>
<comment type="catalytic activity">
    <reaction evidence="10">
        <text>D-sedoheptulose 7-phosphate + D-glyceraldehyde 3-phosphate = D-erythrose 4-phosphate + beta-D-fructose 6-phosphate</text>
        <dbReference type="Rhea" id="RHEA:17053"/>
        <dbReference type="ChEBI" id="CHEBI:16897"/>
        <dbReference type="ChEBI" id="CHEBI:57483"/>
        <dbReference type="ChEBI" id="CHEBI:57634"/>
        <dbReference type="ChEBI" id="CHEBI:59776"/>
        <dbReference type="EC" id="2.2.1.2"/>
    </reaction>
</comment>
<comment type="subcellular location">
    <subcellularLocation>
        <location evidence="2 10">Cytoplasm</location>
    </subcellularLocation>
</comment>
<organism evidence="12 13">
    <name type="scientific">Streptomyces klenkii</name>
    <dbReference type="NCBI Taxonomy" id="1420899"/>
    <lineage>
        <taxon>Bacteria</taxon>
        <taxon>Bacillati</taxon>
        <taxon>Actinomycetota</taxon>
        <taxon>Actinomycetes</taxon>
        <taxon>Kitasatosporales</taxon>
        <taxon>Streptomycetaceae</taxon>
        <taxon>Streptomyces</taxon>
    </lineage>
</organism>
<dbReference type="GO" id="GO:0005975">
    <property type="term" value="P:carbohydrate metabolic process"/>
    <property type="evidence" value="ECO:0007669"/>
    <property type="project" value="InterPro"/>
</dbReference>
<protein>
    <recommendedName>
        <fullName evidence="5 10">Transaldolase</fullName>
        <ecNumber evidence="5 10">2.2.1.2</ecNumber>
    </recommendedName>
</protein>
<comment type="pathway">
    <text evidence="3 10">Carbohydrate degradation; pentose phosphate pathway; D-glyceraldehyde 3-phosphate and beta-D-fructose 6-phosphate from D-ribose 5-phosphate and D-xylulose 5-phosphate (non-oxidative stage): step 2/3.</text>
</comment>
<comment type="similarity">
    <text evidence="4 10">Belongs to the transaldolase family. Type 2 subfamily.</text>
</comment>
<evidence type="ECO:0000256" key="6">
    <source>
        <dbReference type="ARBA" id="ARBA00022490"/>
    </source>
</evidence>
<keyword evidence="7 10" id="KW-0808">Transferase</keyword>
<dbReference type="InterPro" id="IPR013785">
    <property type="entry name" value="Aldolase_TIM"/>
</dbReference>
<evidence type="ECO:0000256" key="10">
    <source>
        <dbReference type="HAMAP-Rule" id="MF_00493"/>
    </source>
</evidence>
<evidence type="ECO:0000313" key="13">
    <source>
        <dbReference type="Proteomes" id="UP000270343"/>
    </source>
</evidence>
<evidence type="ECO:0000256" key="1">
    <source>
        <dbReference type="ARBA" id="ARBA00003518"/>
    </source>
</evidence>
<dbReference type="InterPro" id="IPR001585">
    <property type="entry name" value="TAL/FSA"/>
</dbReference>
<proteinExistence type="inferred from homology"/>